<feature type="chain" id="PRO_5007888187" description="DUF7137 domain-containing protein" evidence="2">
    <location>
        <begin position="24"/>
        <end position="278"/>
    </location>
</feature>
<organism evidence="4 5">
    <name type="scientific">Beauveria brongniartii RCEF 3172</name>
    <dbReference type="NCBI Taxonomy" id="1081107"/>
    <lineage>
        <taxon>Eukaryota</taxon>
        <taxon>Fungi</taxon>
        <taxon>Dikarya</taxon>
        <taxon>Ascomycota</taxon>
        <taxon>Pezizomycotina</taxon>
        <taxon>Sordariomycetes</taxon>
        <taxon>Hypocreomycetidae</taxon>
        <taxon>Hypocreales</taxon>
        <taxon>Cordycipitaceae</taxon>
        <taxon>Beauveria</taxon>
        <taxon>Beauveria brongniartii</taxon>
    </lineage>
</organism>
<gene>
    <name evidence="4" type="ORF">BBO_02126</name>
</gene>
<feature type="region of interest" description="Disordered" evidence="1">
    <location>
        <begin position="39"/>
        <end position="101"/>
    </location>
</feature>
<accession>A0A167IH38</accession>
<comment type="caution">
    <text evidence="4">The sequence shown here is derived from an EMBL/GenBank/DDBJ whole genome shotgun (WGS) entry which is preliminary data.</text>
</comment>
<dbReference type="AlphaFoldDB" id="A0A167IH38"/>
<keyword evidence="5" id="KW-1185">Reference proteome</keyword>
<evidence type="ECO:0000313" key="4">
    <source>
        <dbReference type="EMBL" id="OAA49081.1"/>
    </source>
</evidence>
<dbReference type="PANTHER" id="PTHR42028">
    <property type="entry name" value="CHROMOSOME 1, WHOLE GENOME SHOTGUN SEQUENCE"/>
    <property type="match status" value="1"/>
</dbReference>
<feature type="compositionally biased region" description="Low complexity" evidence="1">
    <location>
        <begin position="71"/>
        <end position="94"/>
    </location>
</feature>
<evidence type="ECO:0000259" key="3">
    <source>
        <dbReference type="Pfam" id="PF23585"/>
    </source>
</evidence>
<feature type="domain" description="DUF7137" evidence="3">
    <location>
        <begin position="104"/>
        <end position="238"/>
    </location>
</feature>
<dbReference type="Pfam" id="PF23585">
    <property type="entry name" value="DUF7137"/>
    <property type="match status" value="1"/>
</dbReference>
<reference evidence="4 5" key="1">
    <citation type="journal article" date="2016" name="Genome Biol. Evol.">
        <title>Divergent and convergent evolution of fungal pathogenicity.</title>
        <authorList>
            <person name="Shang Y."/>
            <person name="Xiao G."/>
            <person name="Zheng P."/>
            <person name="Cen K."/>
            <person name="Zhan S."/>
            <person name="Wang C."/>
        </authorList>
    </citation>
    <scope>NUCLEOTIDE SEQUENCE [LARGE SCALE GENOMIC DNA]</scope>
    <source>
        <strain evidence="4 5">RCEF 3172</strain>
    </source>
</reference>
<keyword evidence="2" id="KW-0732">Signal</keyword>
<name>A0A167IH38_9HYPO</name>
<evidence type="ECO:0000256" key="2">
    <source>
        <dbReference type="SAM" id="SignalP"/>
    </source>
</evidence>
<sequence>MRPAAMLMQLALTVSSVAPVVSAWPNWLPEREALIVRADSSDSASATPSPSATGSATDAKETGKTTGNLNTASATGSKTGSASGSGSKSKSSSTPTHTTFAQDAPVGGVSMIVPANTALGTALYRISDYITFSWNYTSLQGTPTAVDVLASCSTARATWTLTGNMTFATSAEFVWDTKPPANDANQPLLTAEYSLIIKDSDRSFDDRPEPGYLGTNSALTFGLYAGKPYQNLSTWTCPGCHASAASPAIDGQALKFAATMSVATVLGFTWFVTGLGIN</sequence>
<evidence type="ECO:0000313" key="5">
    <source>
        <dbReference type="Proteomes" id="UP000076863"/>
    </source>
</evidence>
<evidence type="ECO:0000256" key="1">
    <source>
        <dbReference type="SAM" id="MobiDB-lite"/>
    </source>
</evidence>
<dbReference type="OrthoDB" id="2435509at2759"/>
<dbReference type="InterPro" id="IPR055561">
    <property type="entry name" value="DUF7137"/>
</dbReference>
<dbReference type="Proteomes" id="UP000076863">
    <property type="component" value="Unassembled WGS sequence"/>
</dbReference>
<feature type="signal peptide" evidence="2">
    <location>
        <begin position="1"/>
        <end position="23"/>
    </location>
</feature>
<feature type="compositionally biased region" description="Low complexity" evidence="1">
    <location>
        <begin position="41"/>
        <end position="57"/>
    </location>
</feature>
<proteinExistence type="predicted"/>
<protein>
    <recommendedName>
        <fullName evidence="3">DUF7137 domain-containing protein</fullName>
    </recommendedName>
</protein>
<dbReference type="EMBL" id="AZHA01000004">
    <property type="protein sequence ID" value="OAA49081.1"/>
    <property type="molecule type" value="Genomic_DNA"/>
</dbReference>
<dbReference type="PANTHER" id="PTHR42028:SF1">
    <property type="entry name" value="YALI0E30657P"/>
    <property type="match status" value="1"/>
</dbReference>